<dbReference type="SUPFAM" id="SSF50129">
    <property type="entry name" value="GroES-like"/>
    <property type="match status" value="1"/>
</dbReference>
<dbReference type="InterPro" id="IPR036291">
    <property type="entry name" value="NAD(P)-bd_dom_sf"/>
</dbReference>
<dbReference type="EMBL" id="QQXK01000020">
    <property type="protein sequence ID" value="RII41827.1"/>
    <property type="molecule type" value="Genomic_DNA"/>
</dbReference>
<evidence type="ECO:0000313" key="5">
    <source>
        <dbReference type="Proteomes" id="UP000265419"/>
    </source>
</evidence>
<keyword evidence="5" id="KW-1185">Reference proteome</keyword>
<dbReference type="SUPFAM" id="SSF51735">
    <property type="entry name" value="NAD(P)-binding Rossmann-fold domains"/>
    <property type="match status" value="1"/>
</dbReference>
<dbReference type="Gene3D" id="3.90.180.10">
    <property type="entry name" value="Medium-chain alcohol dehydrogenases, catalytic domain"/>
    <property type="match status" value="1"/>
</dbReference>
<dbReference type="InterPro" id="IPR013149">
    <property type="entry name" value="ADH-like_C"/>
</dbReference>
<dbReference type="InterPro" id="IPR014189">
    <property type="entry name" value="Quinone_OxRdtase_PIG3"/>
</dbReference>
<dbReference type="InterPro" id="IPR020843">
    <property type="entry name" value="ER"/>
</dbReference>
<dbReference type="InterPro" id="IPR002364">
    <property type="entry name" value="Quin_OxRdtase/zeta-crystal_CS"/>
</dbReference>
<dbReference type="CDD" id="cd05276">
    <property type="entry name" value="p53_inducible_oxidoreductase"/>
    <property type="match status" value="1"/>
</dbReference>
<dbReference type="Pfam" id="PF08240">
    <property type="entry name" value="ADH_N"/>
    <property type="match status" value="1"/>
</dbReference>
<sequence>MNAALFTAPGGPEVIKVQRVPVPEPGPGEVLIRVAAAGLNRADVLQRQGHYNPPEGATQIPGLEVSGTIAARGRGVSEEFWPDGVEVCALLSGGGYAEFVAVSSAQVLHVPEGVSLEAAASLPEVACTVVSNLSHTVQTHPGQWVLVHGGSGGIGSFALQYLRELGAHTIATGSGEEKLAWARAHGAQHTIDYRTEDFVQRVKEITAGAGADVILDVVGAKYLAANVDALAVGGRIVTIGFTGGTRGELDLRALMNKQGGIFSVALRSRPEEEKAAIIASVGQRVWPLVEAGRIRTDVDRVFGLHQADQAHAYFDSGEHRGKVLLRV</sequence>
<reference evidence="4 5" key="1">
    <citation type="submission" date="2018-07" db="EMBL/GenBank/DDBJ databases">
        <title>Arthrobacter sp. nov., isolated from raw cow's milk with high bacterial count.</title>
        <authorList>
            <person name="Hahne J."/>
            <person name="Isele D."/>
            <person name="Lipski A."/>
        </authorList>
    </citation>
    <scope>NUCLEOTIDE SEQUENCE [LARGE SCALE GENOMIC DNA]</scope>
    <source>
        <strain evidence="4 5">JZ R-35</strain>
    </source>
</reference>
<dbReference type="PROSITE" id="PS01162">
    <property type="entry name" value="QOR_ZETA_CRYSTAL"/>
    <property type="match status" value="1"/>
</dbReference>
<organism evidence="4 5">
    <name type="scientific">Galactobacter valiniphilus</name>
    <dbReference type="NCBI Taxonomy" id="2676122"/>
    <lineage>
        <taxon>Bacteria</taxon>
        <taxon>Bacillati</taxon>
        <taxon>Actinomycetota</taxon>
        <taxon>Actinomycetes</taxon>
        <taxon>Micrococcales</taxon>
        <taxon>Micrococcaceae</taxon>
        <taxon>Galactobacter</taxon>
    </lineage>
</organism>
<keyword evidence="2" id="KW-0560">Oxidoreductase</keyword>
<dbReference type="InterPro" id="IPR011032">
    <property type="entry name" value="GroES-like_sf"/>
</dbReference>
<accession>A0A399JBB3</accession>
<dbReference type="Gene3D" id="3.40.50.720">
    <property type="entry name" value="NAD(P)-binding Rossmann-like Domain"/>
    <property type="match status" value="1"/>
</dbReference>
<dbReference type="Proteomes" id="UP000265419">
    <property type="component" value="Unassembled WGS sequence"/>
</dbReference>
<name>A0A399JBB3_9MICC</name>
<evidence type="ECO:0000259" key="3">
    <source>
        <dbReference type="SMART" id="SM00829"/>
    </source>
</evidence>
<dbReference type="GO" id="GO:0016651">
    <property type="term" value="F:oxidoreductase activity, acting on NAD(P)H"/>
    <property type="evidence" value="ECO:0007669"/>
    <property type="project" value="TreeGrafter"/>
</dbReference>
<evidence type="ECO:0000313" key="4">
    <source>
        <dbReference type="EMBL" id="RII41827.1"/>
    </source>
</evidence>
<evidence type="ECO:0000256" key="2">
    <source>
        <dbReference type="ARBA" id="ARBA00023002"/>
    </source>
</evidence>
<protein>
    <submittedName>
        <fullName evidence="4">NAD(P)H-quinone oxidoreductase</fullName>
    </submittedName>
</protein>
<feature type="domain" description="Enoyl reductase (ER)" evidence="3">
    <location>
        <begin position="10"/>
        <end position="325"/>
    </location>
</feature>
<dbReference type="GO" id="GO:0070402">
    <property type="term" value="F:NADPH binding"/>
    <property type="evidence" value="ECO:0007669"/>
    <property type="project" value="TreeGrafter"/>
</dbReference>
<dbReference type="AlphaFoldDB" id="A0A399JBB3"/>
<dbReference type="NCBIfam" id="TIGR02824">
    <property type="entry name" value="quinone_pig3"/>
    <property type="match status" value="1"/>
</dbReference>
<dbReference type="Pfam" id="PF00107">
    <property type="entry name" value="ADH_zinc_N"/>
    <property type="match status" value="1"/>
</dbReference>
<comment type="caution">
    <text evidence="4">The sequence shown here is derived from an EMBL/GenBank/DDBJ whole genome shotgun (WGS) entry which is preliminary data.</text>
</comment>
<gene>
    <name evidence="4" type="ORF">DWB68_10560</name>
</gene>
<dbReference type="PANTHER" id="PTHR48106">
    <property type="entry name" value="QUINONE OXIDOREDUCTASE PIG3-RELATED"/>
    <property type="match status" value="1"/>
</dbReference>
<dbReference type="RefSeq" id="WP_119425102.1">
    <property type="nucleotide sequence ID" value="NZ_QQXK01000020.1"/>
</dbReference>
<dbReference type="PANTHER" id="PTHR48106:SF8">
    <property type="entry name" value="OS02G0805600 PROTEIN"/>
    <property type="match status" value="1"/>
</dbReference>
<keyword evidence="1" id="KW-0521">NADP</keyword>
<dbReference type="InterPro" id="IPR013154">
    <property type="entry name" value="ADH-like_N"/>
</dbReference>
<proteinExistence type="predicted"/>
<dbReference type="GO" id="GO:0008270">
    <property type="term" value="F:zinc ion binding"/>
    <property type="evidence" value="ECO:0007669"/>
    <property type="project" value="InterPro"/>
</dbReference>
<dbReference type="SMART" id="SM00829">
    <property type="entry name" value="PKS_ER"/>
    <property type="match status" value="1"/>
</dbReference>
<evidence type="ECO:0000256" key="1">
    <source>
        <dbReference type="ARBA" id="ARBA00022857"/>
    </source>
</evidence>